<gene>
    <name evidence="4" type="ORF">DLJ59_11190</name>
</gene>
<dbReference type="SMART" id="SM00831">
    <property type="entry name" value="Cation_ATPase_N"/>
    <property type="match status" value="1"/>
</dbReference>
<dbReference type="Pfam" id="PF00690">
    <property type="entry name" value="Cation_ATPase_N"/>
    <property type="match status" value="1"/>
</dbReference>
<protein>
    <recommendedName>
        <fullName evidence="3">Cation-transporting P-type ATPase N-terminal domain-containing protein</fullName>
    </recommendedName>
</protein>
<comment type="caution">
    <text evidence="4">The sequence shown here is derived from an EMBL/GenBank/DDBJ whole genome shotgun (WGS) entry which is preliminary data.</text>
</comment>
<name>A0A3N9WT38_9ACTN</name>
<dbReference type="Gene3D" id="1.20.1110.10">
    <property type="entry name" value="Calcium-transporting ATPase, transmembrane domain"/>
    <property type="match status" value="1"/>
</dbReference>
<reference evidence="4 5" key="1">
    <citation type="submission" date="2018-05" db="EMBL/GenBank/DDBJ databases">
        <title>Micromonospora from Atacama Desert.</title>
        <authorList>
            <person name="Carro L."/>
            <person name="Goodfellow M."/>
            <person name="Klenk H.-P."/>
        </authorList>
    </citation>
    <scope>NUCLEOTIDE SEQUENCE [LARGE SCALE GENOMIC DNA]</scope>
    <source>
        <strain evidence="4 5">LB39</strain>
    </source>
</reference>
<dbReference type="InterPro" id="IPR004014">
    <property type="entry name" value="ATPase_P-typ_cation-transptr_N"/>
</dbReference>
<accession>A0A3N9WT38</accession>
<evidence type="ECO:0000313" key="4">
    <source>
        <dbReference type="EMBL" id="RQX03869.1"/>
    </source>
</evidence>
<keyword evidence="2" id="KW-0812">Transmembrane</keyword>
<feature type="transmembrane region" description="Helical" evidence="2">
    <location>
        <begin position="125"/>
        <end position="143"/>
    </location>
</feature>
<dbReference type="AlphaFoldDB" id="A0A3N9WT38"/>
<dbReference type="InterPro" id="IPR023298">
    <property type="entry name" value="ATPase_P-typ_TM_dom_sf"/>
</dbReference>
<proteinExistence type="predicted"/>
<evidence type="ECO:0000256" key="1">
    <source>
        <dbReference type="SAM" id="MobiDB-lite"/>
    </source>
</evidence>
<feature type="domain" description="Cation-transporting P-type ATPase N-terminal" evidence="3">
    <location>
        <begin position="71"/>
        <end position="145"/>
    </location>
</feature>
<keyword evidence="2" id="KW-1133">Transmembrane helix</keyword>
<dbReference type="Proteomes" id="UP000282312">
    <property type="component" value="Unassembled WGS sequence"/>
</dbReference>
<feature type="transmembrane region" description="Helical" evidence="2">
    <location>
        <begin position="149"/>
        <end position="168"/>
    </location>
</feature>
<feature type="region of interest" description="Disordered" evidence="1">
    <location>
        <begin position="1"/>
        <end position="62"/>
    </location>
</feature>
<dbReference type="EMBL" id="QGSZ01000182">
    <property type="protein sequence ID" value="RQX03869.1"/>
    <property type="molecule type" value="Genomic_DNA"/>
</dbReference>
<keyword evidence="5" id="KW-1185">Reference proteome</keyword>
<evidence type="ECO:0000259" key="3">
    <source>
        <dbReference type="SMART" id="SM00831"/>
    </source>
</evidence>
<dbReference type="SUPFAM" id="SSF81665">
    <property type="entry name" value="Calcium ATPase, transmembrane domain M"/>
    <property type="match status" value="1"/>
</dbReference>
<sequence length="189" mass="20379">MDGGNSCGSWPRPVLDARNKQRGNRIGTIGGSCRESLRTARVSASAHEPGNTSASDMRHREPRARRWRVEAPHGLAGVEVLAGLDVDPERGLASDEVIRRRSVVGRNAPAMPTQRSSWRILLDQVRSVVIVLLATAVVAGLLIGETLEAAAVAVVIIVNTLVGFVTELRALRSMEALRHLTAARADVER</sequence>
<evidence type="ECO:0000313" key="5">
    <source>
        <dbReference type="Proteomes" id="UP000282312"/>
    </source>
</evidence>
<organism evidence="4 5">
    <name type="scientific">Micromonospora inaquosa</name>
    <dbReference type="NCBI Taxonomy" id="2203716"/>
    <lineage>
        <taxon>Bacteria</taxon>
        <taxon>Bacillati</taxon>
        <taxon>Actinomycetota</taxon>
        <taxon>Actinomycetes</taxon>
        <taxon>Micromonosporales</taxon>
        <taxon>Micromonosporaceae</taxon>
        <taxon>Micromonospora</taxon>
    </lineage>
</organism>
<keyword evidence="2" id="KW-0472">Membrane</keyword>
<evidence type="ECO:0000256" key="2">
    <source>
        <dbReference type="SAM" id="Phobius"/>
    </source>
</evidence>
<dbReference type="Gene3D" id="2.70.150.10">
    <property type="entry name" value="Calcium-transporting ATPase, cytoplasmic transduction domain A"/>
    <property type="match status" value="1"/>
</dbReference>